<gene>
    <name evidence="3" type="ORF">IMZ28_07150</name>
</gene>
<dbReference type="Gene3D" id="1.25.40.10">
    <property type="entry name" value="Tetratricopeptide repeat domain"/>
    <property type="match status" value="1"/>
</dbReference>
<dbReference type="Proteomes" id="UP000595074">
    <property type="component" value="Chromosome"/>
</dbReference>
<keyword evidence="1" id="KW-0802">TPR repeat</keyword>
<dbReference type="AlphaFoldDB" id="A0A7M1S4F1"/>
<sequence>MAVVFISHSSKDKDKVNEIVEAIRLQGFDSIFLDHDKLKGIKTGEHWEQRLYREIKRTHAMLLILSPAWIDSKWCFAEYTQAKALGKEIIPVVIDHGIDNEVDQWIDGFLQKSDISKDQHDLSRVISRLKEISVHTQRGFEWDRHRSPYPGMMSFEEEDAAIFFGREDDTLEVIEKLNAMRNRNAPKFLNIVAASGMGKSSFLKAGIIPQLKRSYSDRWIVLPVQRPTRRPLYAFAKNLAAFLNKEQEYKSIYEALWQENYQEVLDDLVSEIEFVSPQSAILFPVDQAEELYSLAEKDEKEQFFRSLYYLLKEKEHFFAIWTLRADFLKEFQADKALKPICKTMELFALTPLRKENVSSIIKDPAVVAGIDIDERLIEKIKEDMQTTDALPLLALGMSELYQKYGKSGQITLEGYKALARGEENPLEHIIQQKAEEAIKGFREDAETMRALKEAFIPHLVRVNSKNEYIKRIALWEELPAKAYAVLEELVKARLLIKKSEEGKEVIEISHEALIRKWPLLQNWLQEEQEFLVGKSQLEIALQEYSREDANTRHRAYLSGIRLQKASSWLLDYQNQLSTEEKNYIKKSIAFHEKQEKRRKTLYLGVFLVVLLFGLFSAWQWRVAKVNEERATVQAKLAEKSEKTALDRLATIEKQKNDMIGAYWVLFLNDDAKDGHIDKLDKVSKILTYLDANVTRKDFLINVLTKYFSKKGLGLKFEEKELNDFDKIFTGIVFRKSKYVGMELEARLSLDLWLLSKEQLKALDRLISTLLSQNLPDIFQRYRNVNDKDRQTLEYLSFMLKYMYEPNEELLNKLMKFKQFKSKTENSVYSGLDTLLNFTSVFNYVNSERFAKEYTQDRWEQILNEGIEKIVKISRVLYRHSSQYPELYTTKEKETIEDMYFYGIYKMKIDYKKINRKHEVPDWLRGSLYINKFMIYKYKEKIEKLFKDYKLKEIEEQINHILAIQDDNFWALNQLSYSYLLQENKEAIVLVDKMIKLFPTQKEYLNKKLKACISILKDTNLNLNKKEEKTLFNYYFNMASCNAANGNLSKAIRITRDSLKKYDDMPNKLRAERFGNLSWFQLLSGEYKEALKSAEEGLKLDPAQKWIETNLAHAKLFLGKYDEAKMIYVKNKGLKLDSGQIWDDVIIEDFAIFGEKGIKSKYFKEIEVLLKKDKT</sequence>
<evidence type="ECO:0000259" key="2">
    <source>
        <dbReference type="PROSITE" id="PS50104"/>
    </source>
</evidence>
<dbReference type="PROSITE" id="PS50005">
    <property type="entry name" value="TPR"/>
    <property type="match status" value="1"/>
</dbReference>
<name>A0A7M1S4F1_9BACT</name>
<dbReference type="SUPFAM" id="SSF52540">
    <property type="entry name" value="P-loop containing nucleoside triphosphate hydrolases"/>
    <property type="match status" value="1"/>
</dbReference>
<proteinExistence type="predicted"/>
<protein>
    <submittedName>
        <fullName evidence="3">TIR domain-containing protein</fullName>
    </submittedName>
</protein>
<accession>A0A7M1S4F1</accession>
<feature type="repeat" description="TPR" evidence="1">
    <location>
        <begin position="1070"/>
        <end position="1103"/>
    </location>
</feature>
<dbReference type="InterPro" id="IPR049052">
    <property type="entry name" value="nSTAND1"/>
</dbReference>
<dbReference type="GO" id="GO:0007165">
    <property type="term" value="P:signal transduction"/>
    <property type="evidence" value="ECO:0007669"/>
    <property type="project" value="InterPro"/>
</dbReference>
<dbReference type="SUPFAM" id="SSF48452">
    <property type="entry name" value="TPR-like"/>
    <property type="match status" value="1"/>
</dbReference>
<dbReference type="InterPro" id="IPR000157">
    <property type="entry name" value="TIR_dom"/>
</dbReference>
<reference evidence="3 4" key="1">
    <citation type="submission" date="2020-10" db="EMBL/GenBank/DDBJ databases">
        <title>The genome of sulfurovum sp.</title>
        <authorList>
            <person name="Xie S."/>
            <person name="Shao Z."/>
            <person name="Jiang L."/>
        </authorList>
    </citation>
    <scope>NUCLEOTIDE SEQUENCE [LARGE SCALE GENOMIC DNA]</scope>
    <source>
        <strain evidence="3 4">ST-419</strain>
    </source>
</reference>
<dbReference type="InterPro" id="IPR035897">
    <property type="entry name" value="Toll_tir_struct_dom_sf"/>
</dbReference>
<dbReference type="InterPro" id="IPR011990">
    <property type="entry name" value="TPR-like_helical_dom_sf"/>
</dbReference>
<feature type="domain" description="TIR" evidence="2">
    <location>
        <begin position="1"/>
        <end position="126"/>
    </location>
</feature>
<organism evidence="3 4">
    <name type="scientific">Sulfurovum indicum</name>
    <dbReference type="NCBI Taxonomy" id="2779528"/>
    <lineage>
        <taxon>Bacteria</taxon>
        <taxon>Pseudomonadati</taxon>
        <taxon>Campylobacterota</taxon>
        <taxon>Epsilonproteobacteria</taxon>
        <taxon>Campylobacterales</taxon>
        <taxon>Sulfurovaceae</taxon>
        <taxon>Sulfurovum</taxon>
    </lineage>
</organism>
<evidence type="ECO:0000313" key="4">
    <source>
        <dbReference type="Proteomes" id="UP000595074"/>
    </source>
</evidence>
<dbReference type="KEGG" id="sinu:IMZ28_07150"/>
<dbReference type="InterPro" id="IPR019734">
    <property type="entry name" value="TPR_rpt"/>
</dbReference>
<dbReference type="RefSeq" id="WP_197547903.1">
    <property type="nucleotide sequence ID" value="NZ_CP063164.1"/>
</dbReference>
<dbReference type="PROSITE" id="PS50104">
    <property type="entry name" value="TIR"/>
    <property type="match status" value="1"/>
</dbReference>
<keyword evidence="4" id="KW-1185">Reference proteome</keyword>
<dbReference type="InterPro" id="IPR027417">
    <property type="entry name" value="P-loop_NTPase"/>
</dbReference>
<evidence type="ECO:0000313" key="3">
    <source>
        <dbReference type="EMBL" id="QOR61230.1"/>
    </source>
</evidence>
<dbReference type="Pfam" id="PF20703">
    <property type="entry name" value="nSTAND1"/>
    <property type="match status" value="1"/>
</dbReference>
<dbReference type="Pfam" id="PF13676">
    <property type="entry name" value="TIR_2"/>
    <property type="match status" value="1"/>
</dbReference>
<dbReference type="EMBL" id="CP063164">
    <property type="protein sequence ID" value="QOR61230.1"/>
    <property type="molecule type" value="Genomic_DNA"/>
</dbReference>
<evidence type="ECO:0000256" key="1">
    <source>
        <dbReference type="PROSITE-ProRule" id="PRU00339"/>
    </source>
</evidence>
<dbReference type="SMART" id="SM00028">
    <property type="entry name" value="TPR"/>
    <property type="match status" value="2"/>
</dbReference>
<dbReference type="SUPFAM" id="SSF52200">
    <property type="entry name" value="Toll/Interleukin receptor TIR domain"/>
    <property type="match status" value="1"/>
</dbReference>
<dbReference type="Gene3D" id="3.40.50.10140">
    <property type="entry name" value="Toll/interleukin-1 receptor homology (TIR) domain"/>
    <property type="match status" value="1"/>
</dbReference>